<comment type="caution">
    <text evidence="13">The sequence shown here is derived from an EMBL/GenBank/DDBJ whole genome shotgun (WGS) entry which is preliminary data.</text>
</comment>
<feature type="transmembrane region" description="Helical" evidence="10">
    <location>
        <begin position="180"/>
        <end position="198"/>
    </location>
</feature>
<dbReference type="GO" id="GO:0000155">
    <property type="term" value="F:phosphorelay sensor kinase activity"/>
    <property type="evidence" value="ECO:0007669"/>
    <property type="project" value="InterPro"/>
</dbReference>
<keyword evidence="10" id="KW-0812">Transmembrane</keyword>
<keyword evidence="8" id="KW-0902">Two-component regulatory system</keyword>
<dbReference type="AlphaFoldDB" id="A0AAE3HD71"/>
<evidence type="ECO:0000259" key="11">
    <source>
        <dbReference type="PROSITE" id="PS50109"/>
    </source>
</evidence>
<dbReference type="InterPro" id="IPR036890">
    <property type="entry name" value="HATPase_C_sf"/>
</dbReference>
<dbReference type="Pfam" id="PF00512">
    <property type="entry name" value="HisKA"/>
    <property type="match status" value="1"/>
</dbReference>
<feature type="coiled-coil region" evidence="9">
    <location>
        <begin position="524"/>
        <end position="553"/>
    </location>
</feature>
<dbReference type="EC" id="2.7.13.3" evidence="2"/>
<feature type="transmembrane region" description="Helical" evidence="10">
    <location>
        <begin position="112"/>
        <end position="133"/>
    </location>
</feature>
<dbReference type="InterPro" id="IPR004358">
    <property type="entry name" value="Sig_transdc_His_kin-like_C"/>
</dbReference>
<evidence type="ECO:0000256" key="10">
    <source>
        <dbReference type="SAM" id="Phobius"/>
    </source>
</evidence>
<evidence type="ECO:0000256" key="8">
    <source>
        <dbReference type="ARBA" id="ARBA00023012"/>
    </source>
</evidence>
<evidence type="ECO:0000313" key="14">
    <source>
        <dbReference type="Proteomes" id="UP001205748"/>
    </source>
</evidence>
<dbReference type="NCBIfam" id="TIGR00229">
    <property type="entry name" value="sensory_box"/>
    <property type="match status" value="1"/>
</dbReference>
<keyword evidence="4" id="KW-0808">Transferase</keyword>
<dbReference type="InterPro" id="IPR003594">
    <property type="entry name" value="HATPase_dom"/>
</dbReference>
<dbReference type="PROSITE" id="PS50112">
    <property type="entry name" value="PAS"/>
    <property type="match status" value="1"/>
</dbReference>
<dbReference type="PANTHER" id="PTHR43547:SF2">
    <property type="entry name" value="HYBRID SIGNAL TRANSDUCTION HISTIDINE KINASE C"/>
    <property type="match status" value="1"/>
</dbReference>
<evidence type="ECO:0000256" key="2">
    <source>
        <dbReference type="ARBA" id="ARBA00012438"/>
    </source>
</evidence>
<reference evidence="13" key="1">
    <citation type="submission" date="2022-07" db="EMBL/GenBank/DDBJ databases">
        <title>Enhanced cultured diversity of the mouse gut microbiota enables custom-made synthetic communities.</title>
        <authorList>
            <person name="Afrizal A."/>
        </authorList>
    </citation>
    <scope>NUCLEOTIDE SEQUENCE</scope>
    <source>
        <strain evidence="13">DSM 28593</strain>
    </source>
</reference>
<dbReference type="Gene3D" id="3.30.450.20">
    <property type="entry name" value="PAS domain"/>
    <property type="match status" value="2"/>
</dbReference>
<dbReference type="SUPFAM" id="SSF47384">
    <property type="entry name" value="Homodimeric domain of signal transducing histidine kinase"/>
    <property type="match status" value="1"/>
</dbReference>
<keyword evidence="14" id="KW-1185">Reference proteome</keyword>
<dbReference type="PANTHER" id="PTHR43547">
    <property type="entry name" value="TWO-COMPONENT HISTIDINE KINASE"/>
    <property type="match status" value="1"/>
</dbReference>
<evidence type="ECO:0000256" key="4">
    <source>
        <dbReference type="ARBA" id="ARBA00022679"/>
    </source>
</evidence>
<dbReference type="Pfam" id="PF13188">
    <property type="entry name" value="PAS_8"/>
    <property type="match status" value="2"/>
</dbReference>
<dbReference type="InterPro" id="IPR000014">
    <property type="entry name" value="PAS"/>
</dbReference>
<dbReference type="PRINTS" id="PR00344">
    <property type="entry name" value="BCTRLSENSOR"/>
</dbReference>
<sequence>MTSLAQDSINNKVKRDKFHIKDTKAFYFTCFFLIILGMLTYIGGKNFSLFHLSIQTLIVIMGFSISITSFNTYKLNKDYKLLILGASYSIVTAIDVAHTLQPHLGADVNWDIFSNTLFCGRYFEGITLILAITFFHQSLKRKKVVIIYGTILLLMIGGIIGHNIVRYIEMSYRVSYFTTMWSHYFLIIILSINMMRLWNDKEHYKPEICTFTMLALGASILSEICFIFHISKLTFFNIMGHNLKFISFYFIYKAIIGDYLKMPYSLLIESNEKLRQEIENKNEIKEHLQQQEVILQKVLNSLEEGIMVMNDQGEIIHYNNRFACMWGLSDFLSKNRDNEQAKHYAAKMTKDPKTFLNNIQEVYHTHNEGHFEIALLDGRYFESFITPFQVYNTKGWLHSFRDITPIKNNQKLLIDSQKRYRLLMDSMPDAVILHHNLKCIYANAACAKLFGIEDKKKAIGMNLLSILPYSDIKNIREKGKNLFNNNTYVSSEYIILDSHKNLHYVESFSSLYGDKEDEIVLTILREVTQKKVAEELQRDMEEKERKLEEKRRLDEFKIDFYTNLSHELKTPINIISAVSHLIKIEAGIESPKMGKYVSVLKQNCNRMIRLINNLIDMNKIDSGYFPIEMKNYNIVQVVEDISYSVIPYMEEKNISFIFDTDIEEKILAIDINSVERILLNLLSNAIKFTLAGGEIQVVVNDLKDAVAISVKDTGVGIEKTLRESIFERFKQGYDLHETNPRGSGIGLSLVKHLVEMHQGSIEVFSEVGQGSEFKVILPAKSLRDKDGKIMIEAFSVDKTEQNGGIDIASIEMSDVVI</sequence>
<evidence type="ECO:0000256" key="9">
    <source>
        <dbReference type="SAM" id="Coils"/>
    </source>
</evidence>
<dbReference type="InterPro" id="IPR036097">
    <property type="entry name" value="HisK_dim/P_sf"/>
</dbReference>
<dbReference type="Pfam" id="PF02518">
    <property type="entry name" value="HATPase_c"/>
    <property type="match status" value="1"/>
</dbReference>
<evidence type="ECO:0000259" key="12">
    <source>
        <dbReference type="PROSITE" id="PS50112"/>
    </source>
</evidence>
<dbReference type="SUPFAM" id="SSF55874">
    <property type="entry name" value="ATPase domain of HSP90 chaperone/DNA topoisomerase II/histidine kinase"/>
    <property type="match status" value="1"/>
</dbReference>
<feature type="coiled-coil region" evidence="9">
    <location>
        <begin position="264"/>
        <end position="291"/>
    </location>
</feature>
<keyword evidence="7 13" id="KW-0067">ATP-binding</keyword>
<dbReference type="InterPro" id="IPR005467">
    <property type="entry name" value="His_kinase_dom"/>
</dbReference>
<evidence type="ECO:0000256" key="5">
    <source>
        <dbReference type="ARBA" id="ARBA00022741"/>
    </source>
</evidence>
<keyword evidence="10" id="KW-1133">Transmembrane helix</keyword>
<keyword evidence="10" id="KW-0472">Membrane</keyword>
<keyword evidence="3" id="KW-0597">Phosphoprotein</keyword>
<keyword evidence="6" id="KW-0418">Kinase</keyword>
<evidence type="ECO:0000256" key="6">
    <source>
        <dbReference type="ARBA" id="ARBA00022777"/>
    </source>
</evidence>
<dbReference type="PROSITE" id="PS50109">
    <property type="entry name" value="HIS_KIN"/>
    <property type="match status" value="1"/>
</dbReference>
<dbReference type="CDD" id="cd00130">
    <property type="entry name" value="PAS"/>
    <property type="match status" value="1"/>
</dbReference>
<feature type="domain" description="Histidine kinase" evidence="11">
    <location>
        <begin position="563"/>
        <end position="781"/>
    </location>
</feature>
<comment type="catalytic activity">
    <reaction evidence="1">
        <text>ATP + protein L-histidine = ADP + protein N-phospho-L-histidine.</text>
        <dbReference type="EC" id="2.7.13.3"/>
    </reaction>
</comment>
<dbReference type="Gene3D" id="3.30.565.10">
    <property type="entry name" value="Histidine kinase-like ATPase, C-terminal domain"/>
    <property type="match status" value="1"/>
</dbReference>
<evidence type="ECO:0000256" key="7">
    <source>
        <dbReference type="ARBA" id="ARBA00022840"/>
    </source>
</evidence>
<feature type="transmembrane region" description="Helical" evidence="10">
    <location>
        <begin position="49"/>
        <end position="69"/>
    </location>
</feature>
<evidence type="ECO:0000256" key="1">
    <source>
        <dbReference type="ARBA" id="ARBA00000085"/>
    </source>
</evidence>
<dbReference type="SMART" id="SM00387">
    <property type="entry name" value="HATPase_c"/>
    <property type="match status" value="1"/>
</dbReference>
<accession>A0AAE3HD71</accession>
<dbReference type="FunFam" id="3.30.565.10:FF:000037">
    <property type="entry name" value="Hybrid sensor histidine kinase/response regulator"/>
    <property type="match status" value="1"/>
</dbReference>
<feature type="domain" description="PAS" evidence="12">
    <location>
        <begin position="291"/>
        <end position="329"/>
    </location>
</feature>
<feature type="transmembrane region" description="Helical" evidence="10">
    <location>
        <begin position="210"/>
        <end position="230"/>
    </location>
</feature>
<protein>
    <recommendedName>
        <fullName evidence="2">histidine kinase</fullName>
        <ecNumber evidence="2">2.7.13.3</ecNumber>
    </recommendedName>
</protein>
<dbReference type="Gene3D" id="1.10.287.130">
    <property type="match status" value="1"/>
</dbReference>
<dbReference type="Pfam" id="PF17159">
    <property type="entry name" value="MASE3"/>
    <property type="match status" value="1"/>
</dbReference>
<evidence type="ECO:0000256" key="3">
    <source>
        <dbReference type="ARBA" id="ARBA00022553"/>
    </source>
</evidence>
<keyword evidence="5" id="KW-0547">Nucleotide-binding</keyword>
<dbReference type="RefSeq" id="WP_257529773.1">
    <property type="nucleotide sequence ID" value="NZ_JANKAS010000003.1"/>
</dbReference>
<feature type="transmembrane region" description="Helical" evidence="10">
    <location>
        <begin position="81"/>
        <end position="100"/>
    </location>
</feature>
<dbReference type="SUPFAM" id="SSF55785">
    <property type="entry name" value="PYP-like sensor domain (PAS domain)"/>
    <property type="match status" value="2"/>
</dbReference>
<dbReference type="InterPro" id="IPR003661">
    <property type="entry name" value="HisK_dim/P_dom"/>
</dbReference>
<dbReference type="SMART" id="SM00388">
    <property type="entry name" value="HisKA"/>
    <property type="match status" value="1"/>
</dbReference>
<evidence type="ECO:0000313" key="13">
    <source>
        <dbReference type="EMBL" id="MCR1898300.1"/>
    </source>
</evidence>
<dbReference type="InterPro" id="IPR033425">
    <property type="entry name" value="MASE3"/>
</dbReference>
<organism evidence="13 14">
    <name type="scientific">Irregularibacter muris</name>
    <dbReference type="NCBI Taxonomy" id="1796619"/>
    <lineage>
        <taxon>Bacteria</taxon>
        <taxon>Bacillati</taxon>
        <taxon>Bacillota</taxon>
        <taxon>Clostridia</taxon>
        <taxon>Eubacteriales</taxon>
        <taxon>Eubacteriaceae</taxon>
        <taxon>Irregularibacter</taxon>
    </lineage>
</organism>
<feature type="transmembrane region" description="Helical" evidence="10">
    <location>
        <begin position="25"/>
        <end position="43"/>
    </location>
</feature>
<gene>
    <name evidence="13" type="ORF">NSA47_04765</name>
</gene>
<keyword evidence="9" id="KW-0175">Coiled coil</keyword>
<dbReference type="CDD" id="cd00082">
    <property type="entry name" value="HisKA"/>
    <property type="match status" value="1"/>
</dbReference>
<dbReference type="EMBL" id="JANKAS010000003">
    <property type="protein sequence ID" value="MCR1898300.1"/>
    <property type="molecule type" value="Genomic_DNA"/>
</dbReference>
<dbReference type="GO" id="GO:0005524">
    <property type="term" value="F:ATP binding"/>
    <property type="evidence" value="ECO:0007669"/>
    <property type="project" value="UniProtKB-KW"/>
</dbReference>
<feature type="transmembrane region" description="Helical" evidence="10">
    <location>
        <begin position="145"/>
        <end position="168"/>
    </location>
</feature>
<proteinExistence type="predicted"/>
<dbReference type="Proteomes" id="UP001205748">
    <property type="component" value="Unassembled WGS sequence"/>
</dbReference>
<name>A0AAE3HD71_9FIRM</name>
<dbReference type="InterPro" id="IPR035965">
    <property type="entry name" value="PAS-like_dom_sf"/>
</dbReference>
<dbReference type="SMART" id="SM00091">
    <property type="entry name" value="PAS"/>
    <property type="match status" value="1"/>
</dbReference>